<dbReference type="EMBL" id="JACEFO010002039">
    <property type="protein sequence ID" value="KAF8688245.1"/>
    <property type="molecule type" value="Genomic_DNA"/>
</dbReference>
<accession>A0A835B5Y0</accession>
<name>A0A835B5Y0_9POAL</name>
<reference evidence="1" key="1">
    <citation type="submission" date="2020-07" db="EMBL/GenBank/DDBJ databases">
        <title>Genome sequence and genetic diversity analysis of an under-domesticated orphan crop, white fonio (Digitaria exilis).</title>
        <authorList>
            <person name="Bennetzen J.L."/>
            <person name="Chen S."/>
            <person name="Ma X."/>
            <person name="Wang X."/>
            <person name="Yssel A.E.J."/>
            <person name="Chaluvadi S.R."/>
            <person name="Johnson M."/>
            <person name="Gangashetty P."/>
            <person name="Hamidou F."/>
            <person name="Sanogo M.D."/>
            <person name="Zwaenepoel A."/>
            <person name="Wallace J."/>
            <person name="Van De Peer Y."/>
            <person name="Van Deynze A."/>
        </authorList>
    </citation>
    <scope>NUCLEOTIDE SEQUENCE</scope>
    <source>
        <tissue evidence="1">Leaves</tissue>
    </source>
</reference>
<keyword evidence="2" id="KW-1185">Reference proteome</keyword>
<dbReference type="AlphaFoldDB" id="A0A835B5Y0"/>
<sequence length="239" mass="26653">MITYLVPPRLICQTCPVAATCHHLASYQTSCIWLSDEWTTIKNICTDLYGGTRAFLRLWDLVIDEMKCLEEWNMALPGDEDNLNQLKLSRNSSVKIISCPKLRFKPCPPQCGSLWIERSDEVMLSSLGNRGQVGASAVKDLLVNCCAVPLHHWSLLGQLPYLKNLTLVNCRDLTCSSQDFLGGLTSLKSLVVTRALSLPERLGDLTSLTELEIYECNSIKTVPASMHKLTHRPANFNSA</sequence>
<protein>
    <submittedName>
        <fullName evidence="1">Uncharacterized protein</fullName>
    </submittedName>
</protein>
<dbReference type="Proteomes" id="UP000636709">
    <property type="component" value="Unassembled WGS sequence"/>
</dbReference>
<dbReference type="SUPFAM" id="SSF52058">
    <property type="entry name" value="L domain-like"/>
    <property type="match status" value="1"/>
</dbReference>
<proteinExistence type="predicted"/>
<dbReference type="Gene3D" id="3.80.10.10">
    <property type="entry name" value="Ribonuclease Inhibitor"/>
    <property type="match status" value="1"/>
</dbReference>
<dbReference type="OrthoDB" id="785310at2759"/>
<evidence type="ECO:0000313" key="1">
    <source>
        <dbReference type="EMBL" id="KAF8688245.1"/>
    </source>
</evidence>
<comment type="caution">
    <text evidence="1">The sequence shown here is derived from an EMBL/GenBank/DDBJ whole genome shotgun (WGS) entry which is preliminary data.</text>
</comment>
<gene>
    <name evidence="1" type="ORF">HU200_042370</name>
</gene>
<organism evidence="1 2">
    <name type="scientific">Digitaria exilis</name>
    <dbReference type="NCBI Taxonomy" id="1010633"/>
    <lineage>
        <taxon>Eukaryota</taxon>
        <taxon>Viridiplantae</taxon>
        <taxon>Streptophyta</taxon>
        <taxon>Embryophyta</taxon>
        <taxon>Tracheophyta</taxon>
        <taxon>Spermatophyta</taxon>
        <taxon>Magnoliopsida</taxon>
        <taxon>Liliopsida</taxon>
        <taxon>Poales</taxon>
        <taxon>Poaceae</taxon>
        <taxon>PACMAD clade</taxon>
        <taxon>Panicoideae</taxon>
        <taxon>Panicodae</taxon>
        <taxon>Paniceae</taxon>
        <taxon>Anthephorinae</taxon>
        <taxon>Digitaria</taxon>
    </lineage>
</organism>
<dbReference type="InterPro" id="IPR032675">
    <property type="entry name" value="LRR_dom_sf"/>
</dbReference>
<evidence type="ECO:0000313" key="2">
    <source>
        <dbReference type="Proteomes" id="UP000636709"/>
    </source>
</evidence>